<evidence type="ECO:0000313" key="3">
    <source>
        <dbReference type="EMBL" id="BDD00616.1"/>
    </source>
</evidence>
<evidence type="ECO:0000256" key="1">
    <source>
        <dbReference type="ARBA" id="ARBA00022801"/>
    </source>
</evidence>
<proteinExistence type="predicted"/>
<dbReference type="PANTHER" id="PTHR48081">
    <property type="entry name" value="AB HYDROLASE SUPERFAMILY PROTEIN C4A8.06C"/>
    <property type="match status" value="1"/>
</dbReference>
<organism evidence="3 4">
    <name type="scientific">Persicobacter psychrovividus</name>
    <dbReference type="NCBI Taxonomy" id="387638"/>
    <lineage>
        <taxon>Bacteria</taxon>
        <taxon>Pseudomonadati</taxon>
        <taxon>Bacteroidota</taxon>
        <taxon>Cytophagia</taxon>
        <taxon>Cytophagales</taxon>
        <taxon>Persicobacteraceae</taxon>
        <taxon>Persicobacter</taxon>
    </lineage>
</organism>
<keyword evidence="4" id="KW-1185">Reference proteome</keyword>
<dbReference type="EMBL" id="AP025293">
    <property type="protein sequence ID" value="BDD00616.1"/>
    <property type="molecule type" value="Genomic_DNA"/>
</dbReference>
<accession>A0ABN6LBL4</accession>
<dbReference type="Gene3D" id="3.40.50.1820">
    <property type="entry name" value="alpha/beta hydrolase"/>
    <property type="match status" value="1"/>
</dbReference>
<dbReference type="PANTHER" id="PTHR48081:SF9">
    <property type="entry name" value="CARBOXYLESTERASE"/>
    <property type="match status" value="1"/>
</dbReference>
<sequence length="291" mass="33067">MINFFLKLHLLTMKKLQQQAVLTTILFLFFTSPIFAQKAHYKLLEKIPYYSKKEMRSDDYMKSQCRLKIYYPEDKKDFATVVWFHGGGLSGGDNDIPAGLKNQGVAVVSVQYRFHPKVKSPVYVEDAAASVAWVFKHIKEYNGDPSKIFLSGHSAGGYLDMMVGLDKKYLAKYNIDANDIAGMIPLSGHTITHFTIRKERGIDGKTPIIDDMAPLYHCRKDASPLLLITGDRHLELLGRQEENAYMYRMMKVNGATDVHLLELQGYNHGIIKPGCPLVINEVHRILKKNSK</sequence>
<feature type="domain" description="BD-FAE-like" evidence="2">
    <location>
        <begin position="67"/>
        <end position="168"/>
    </location>
</feature>
<evidence type="ECO:0000313" key="4">
    <source>
        <dbReference type="Proteomes" id="UP001354989"/>
    </source>
</evidence>
<dbReference type="InterPro" id="IPR050300">
    <property type="entry name" value="GDXG_lipolytic_enzyme"/>
</dbReference>
<evidence type="ECO:0000259" key="2">
    <source>
        <dbReference type="Pfam" id="PF20434"/>
    </source>
</evidence>
<keyword evidence="1" id="KW-0378">Hydrolase</keyword>
<name>A0ABN6LBL4_9BACT</name>
<protein>
    <submittedName>
        <fullName evidence="3">Lipase</fullName>
    </submittedName>
</protein>
<dbReference type="Pfam" id="PF20434">
    <property type="entry name" value="BD-FAE"/>
    <property type="match status" value="1"/>
</dbReference>
<gene>
    <name evidence="3" type="ORF">PEPS_28960</name>
</gene>
<dbReference type="InterPro" id="IPR049492">
    <property type="entry name" value="BD-FAE-like_dom"/>
</dbReference>
<dbReference type="SUPFAM" id="SSF53474">
    <property type="entry name" value="alpha/beta-Hydrolases"/>
    <property type="match status" value="1"/>
</dbReference>
<keyword evidence="3" id="KW-0614">Plasmid</keyword>
<dbReference type="Proteomes" id="UP001354989">
    <property type="component" value="Plasmid pPP1"/>
</dbReference>
<reference evidence="3 4" key="1">
    <citation type="submission" date="2021-12" db="EMBL/GenBank/DDBJ databases">
        <title>Genome sequencing of bacteria with rrn-lacking chromosome and rrn-plasmid.</title>
        <authorList>
            <person name="Anda M."/>
            <person name="Iwasaki W."/>
        </authorList>
    </citation>
    <scope>NUCLEOTIDE SEQUENCE [LARGE SCALE GENOMIC DNA]</scope>
    <source>
        <strain evidence="3 4">NBRC 101262</strain>
        <plasmid evidence="3 4">pPP1</plasmid>
    </source>
</reference>
<dbReference type="InterPro" id="IPR029058">
    <property type="entry name" value="AB_hydrolase_fold"/>
</dbReference>
<geneLocation type="plasmid" evidence="3 4">
    <name>pPP1</name>
</geneLocation>